<dbReference type="PaxDb" id="35128-Thaps39038"/>
<dbReference type="Proteomes" id="UP000001449">
    <property type="component" value="Chromosome 1"/>
</dbReference>
<keyword evidence="2" id="KW-0520">NAD</keyword>
<dbReference type="PANTHER" id="PTHR11082">
    <property type="entry name" value="TRNA-DIHYDROURIDINE SYNTHASE"/>
    <property type="match status" value="1"/>
</dbReference>
<evidence type="ECO:0000256" key="2">
    <source>
        <dbReference type="ARBA" id="ARBA00023027"/>
    </source>
</evidence>
<dbReference type="InterPro" id="IPR013785">
    <property type="entry name" value="Aldolase_TIM"/>
</dbReference>
<dbReference type="RefSeq" id="XP_002286087.1">
    <property type="nucleotide sequence ID" value="XM_002286051.1"/>
</dbReference>
<keyword evidence="1" id="KW-0521">NADP</keyword>
<sequence length="451" mass="50399">MHSQQRTYLTAISSTSFYERLGSPKHILAPMVAQSDLPFRLMCEQLYNVDLSYTQMIHASNFADVNGEPFRTNHLDVIKPTVVQIAAHDPDVAVEAALMILEKSESTGSSVNGSISPVVAFDLNLGCPQGIARKGKYGAFLHDEYPQSAYDVLIKLRAMLPREIGVTAKVRLPPTKADAEAGKLGNMSELSHLPTPEERIQRLIDCGVDLITVHGRTRFENKVAVGKADWNSIERCVQTARVYSGNAQYPLIANGGIETYNDVEKCLEQTQASGVMSSESLLENPGLFSNLSEETACDTVARGMLERQLGYACMYLDYATLFPPIPGSLGARGGCFNVIRTHLFKILHRYLEENPELRSLLGDNGALSTIKQGRELVQELRSRYSKLDEEHSWYRRHRKQQYGLGFNADSPFTSVDVNSITIEEKKQRAKLRIQQMKEQRLKRDEDTKIAA</sequence>
<gene>
    <name evidence="4" type="ORF">THAPSDRAFT_39038</name>
</gene>
<accession>B8BQ55</accession>
<dbReference type="Pfam" id="PF01207">
    <property type="entry name" value="Dus"/>
    <property type="match status" value="1"/>
</dbReference>
<organism evidence="4 5">
    <name type="scientific">Thalassiosira pseudonana</name>
    <name type="common">Marine diatom</name>
    <name type="synonym">Cyclotella nana</name>
    <dbReference type="NCBI Taxonomy" id="35128"/>
    <lineage>
        <taxon>Eukaryota</taxon>
        <taxon>Sar</taxon>
        <taxon>Stramenopiles</taxon>
        <taxon>Ochrophyta</taxon>
        <taxon>Bacillariophyta</taxon>
        <taxon>Coscinodiscophyceae</taxon>
        <taxon>Thalassiosirophycidae</taxon>
        <taxon>Thalassiosirales</taxon>
        <taxon>Thalassiosiraceae</taxon>
        <taxon>Thalassiosira</taxon>
    </lineage>
</organism>
<dbReference type="InParanoid" id="B8BQ55"/>
<evidence type="ECO:0000313" key="4">
    <source>
        <dbReference type="EMBL" id="EED95728.1"/>
    </source>
</evidence>
<protein>
    <recommendedName>
        <fullName evidence="3">DUS-like FMN-binding domain-containing protein</fullName>
    </recommendedName>
</protein>
<dbReference type="KEGG" id="tps:THAPSDRAFT_39038"/>
<dbReference type="InterPro" id="IPR035587">
    <property type="entry name" value="DUS-like_FMN-bd"/>
</dbReference>
<dbReference type="AlphaFoldDB" id="B8BQ55"/>
<dbReference type="HOGENOM" id="CLU_013299_5_0_1"/>
<dbReference type="EMBL" id="CM000638">
    <property type="protein sequence ID" value="EED95728.1"/>
    <property type="molecule type" value="Genomic_DNA"/>
</dbReference>
<dbReference type="Gene3D" id="3.20.20.70">
    <property type="entry name" value="Aldolase class I"/>
    <property type="match status" value="1"/>
</dbReference>
<dbReference type="GO" id="GO:0017150">
    <property type="term" value="F:tRNA dihydrouridine synthase activity"/>
    <property type="evidence" value="ECO:0000318"/>
    <property type="project" value="GO_Central"/>
</dbReference>
<evidence type="ECO:0000256" key="1">
    <source>
        <dbReference type="ARBA" id="ARBA00022857"/>
    </source>
</evidence>
<evidence type="ECO:0000259" key="3">
    <source>
        <dbReference type="Pfam" id="PF01207"/>
    </source>
</evidence>
<evidence type="ECO:0000313" key="5">
    <source>
        <dbReference type="Proteomes" id="UP000001449"/>
    </source>
</evidence>
<dbReference type="OMA" id="KVEHRCD"/>
<name>B8BQ55_THAPS</name>
<dbReference type="PANTHER" id="PTHR11082:SF5">
    <property type="entry name" value="TRNA-DIHYDROURIDINE(16_17) SYNTHASE [NAD(P)(+)]-LIKE"/>
    <property type="match status" value="1"/>
</dbReference>
<dbReference type="eggNOG" id="KOG2335">
    <property type="taxonomic scope" value="Eukaryota"/>
</dbReference>
<reference evidence="4 5" key="2">
    <citation type="journal article" date="2008" name="Nature">
        <title>The Phaeodactylum genome reveals the evolutionary history of diatom genomes.</title>
        <authorList>
            <person name="Bowler C."/>
            <person name="Allen A.E."/>
            <person name="Badger J.H."/>
            <person name="Grimwood J."/>
            <person name="Jabbari K."/>
            <person name="Kuo A."/>
            <person name="Maheswari U."/>
            <person name="Martens C."/>
            <person name="Maumus F."/>
            <person name="Otillar R.P."/>
            <person name="Rayko E."/>
            <person name="Salamov A."/>
            <person name="Vandepoele K."/>
            <person name="Beszteri B."/>
            <person name="Gruber A."/>
            <person name="Heijde M."/>
            <person name="Katinka M."/>
            <person name="Mock T."/>
            <person name="Valentin K."/>
            <person name="Verret F."/>
            <person name="Berges J.A."/>
            <person name="Brownlee C."/>
            <person name="Cadoret J.P."/>
            <person name="Chiovitti A."/>
            <person name="Choi C.J."/>
            <person name="Coesel S."/>
            <person name="De Martino A."/>
            <person name="Detter J.C."/>
            <person name="Durkin C."/>
            <person name="Falciatore A."/>
            <person name="Fournet J."/>
            <person name="Haruta M."/>
            <person name="Huysman M.J."/>
            <person name="Jenkins B.D."/>
            <person name="Jiroutova K."/>
            <person name="Jorgensen R.E."/>
            <person name="Joubert Y."/>
            <person name="Kaplan A."/>
            <person name="Kroger N."/>
            <person name="Kroth P.G."/>
            <person name="La Roche J."/>
            <person name="Lindquist E."/>
            <person name="Lommer M."/>
            <person name="Martin-Jezequel V."/>
            <person name="Lopez P.J."/>
            <person name="Lucas S."/>
            <person name="Mangogna M."/>
            <person name="McGinnis K."/>
            <person name="Medlin L.K."/>
            <person name="Montsant A."/>
            <person name="Oudot-Le Secq M.P."/>
            <person name="Napoli C."/>
            <person name="Obornik M."/>
            <person name="Parker M.S."/>
            <person name="Petit J.L."/>
            <person name="Porcel B.M."/>
            <person name="Poulsen N."/>
            <person name="Robison M."/>
            <person name="Rychlewski L."/>
            <person name="Rynearson T.A."/>
            <person name="Schmutz J."/>
            <person name="Shapiro H."/>
            <person name="Siaut M."/>
            <person name="Stanley M."/>
            <person name="Sussman M.R."/>
            <person name="Taylor A.R."/>
            <person name="Vardi A."/>
            <person name="von Dassow P."/>
            <person name="Vyverman W."/>
            <person name="Willis A."/>
            <person name="Wyrwicz L.S."/>
            <person name="Rokhsar D.S."/>
            <person name="Weissenbach J."/>
            <person name="Armbrust E.V."/>
            <person name="Green B.R."/>
            <person name="Van de Peer Y."/>
            <person name="Grigoriev I.V."/>
        </authorList>
    </citation>
    <scope>NUCLEOTIDE SEQUENCE [LARGE SCALE GENOMIC DNA]</scope>
    <source>
        <strain evidence="4 5">CCMP1335</strain>
    </source>
</reference>
<dbReference type="CDD" id="cd02801">
    <property type="entry name" value="DUS_like_FMN"/>
    <property type="match status" value="1"/>
</dbReference>
<reference evidence="4 5" key="1">
    <citation type="journal article" date="2004" name="Science">
        <title>The genome of the diatom Thalassiosira pseudonana: ecology, evolution, and metabolism.</title>
        <authorList>
            <person name="Armbrust E.V."/>
            <person name="Berges J.A."/>
            <person name="Bowler C."/>
            <person name="Green B.R."/>
            <person name="Martinez D."/>
            <person name="Putnam N.H."/>
            <person name="Zhou S."/>
            <person name="Allen A.E."/>
            <person name="Apt K.E."/>
            <person name="Bechner M."/>
            <person name="Brzezinski M.A."/>
            <person name="Chaal B.K."/>
            <person name="Chiovitti A."/>
            <person name="Davis A.K."/>
            <person name="Demarest M.S."/>
            <person name="Detter J.C."/>
            <person name="Glavina T."/>
            <person name="Goodstein D."/>
            <person name="Hadi M.Z."/>
            <person name="Hellsten U."/>
            <person name="Hildebrand M."/>
            <person name="Jenkins B.D."/>
            <person name="Jurka J."/>
            <person name="Kapitonov V.V."/>
            <person name="Kroger N."/>
            <person name="Lau W.W."/>
            <person name="Lane T.W."/>
            <person name="Larimer F.W."/>
            <person name="Lippmeier J.C."/>
            <person name="Lucas S."/>
            <person name="Medina M."/>
            <person name="Montsant A."/>
            <person name="Obornik M."/>
            <person name="Parker M.S."/>
            <person name="Palenik B."/>
            <person name="Pazour G.J."/>
            <person name="Richardson P.M."/>
            <person name="Rynearson T.A."/>
            <person name="Saito M.A."/>
            <person name="Schwartz D.C."/>
            <person name="Thamatrakoln K."/>
            <person name="Valentin K."/>
            <person name="Vardi A."/>
            <person name="Wilkerson F.P."/>
            <person name="Rokhsar D.S."/>
        </authorList>
    </citation>
    <scope>NUCLEOTIDE SEQUENCE [LARGE SCALE GENOMIC DNA]</scope>
    <source>
        <strain evidence="4 5">CCMP1335</strain>
    </source>
</reference>
<proteinExistence type="predicted"/>
<dbReference type="GeneID" id="7442869"/>
<dbReference type="SUPFAM" id="SSF51395">
    <property type="entry name" value="FMN-linked oxidoreductases"/>
    <property type="match status" value="1"/>
</dbReference>
<feature type="domain" description="DUS-like FMN-binding" evidence="3">
    <location>
        <begin position="27"/>
        <end position="292"/>
    </location>
</feature>
<dbReference type="STRING" id="35128.B8BQ55"/>
<keyword evidence="5" id="KW-1185">Reference proteome</keyword>